<feature type="domain" description="Endothelin-like toxin" evidence="6">
    <location>
        <begin position="87"/>
        <end position="108"/>
    </location>
</feature>
<dbReference type="GO" id="GO:0019229">
    <property type="term" value="P:regulation of vasoconstriction"/>
    <property type="evidence" value="ECO:0007669"/>
    <property type="project" value="InterPro"/>
</dbReference>
<dbReference type="GO" id="GO:0031708">
    <property type="term" value="F:endothelin B receptor binding"/>
    <property type="evidence" value="ECO:0007669"/>
    <property type="project" value="TreeGrafter"/>
</dbReference>
<evidence type="ECO:0000256" key="5">
    <source>
        <dbReference type="ARBA" id="ARBA00023322"/>
    </source>
</evidence>
<dbReference type="PROSITE" id="PS00270">
    <property type="entry name" value="ENDOTHELIN"/>
    <property type="match status" value="2"/>
</dbReference>
<reference evidence="7" key="3">
    <citation type="submission" date="2020-05" db="EMBL/GenBank/DDBJ databases">
        <title>Electrophorus electricus (electric eel) genome, fEleEle1, primary haplotype.</title>
        <authorList>
            <person name="Myers G."/>
            <person name="Meyer A."/>
            <person name="Fedrigo O."/>
            <person name="Formenti G."/>
            <person name="Rhie A."/>
            <person name="Tracey A."/>
            <person name="Sims Y."/>
            <person name="Jarvis E.D."/>
        </authorList>
    </citation>
    <scope>NUCLEOTIDE SEQUENCE [LARGE SCALE GENOMIC DNA]</scope>
</reference>
<dbReference type="InterPro" id="IPR001928">
    <property type="entry name" value="Endothln-like_toxin"/>
</dbReference>
<dbReference type="Pfam" id="PF00322">
    <property type="entry name" value="Endothelin"/>
    <property type="match status" value="1"/>
</dbReference>
<evidence type="ECO:0000256" key="3">
    <source>
        <dbReference type="ARBA" id="ARBA00022525"/>
    </source>
</evidence>
<comment type="subcellular location">
    <subcellularLocation>
        <location evidence="1">Secreted</location>
    </subcellularLocation>
</comment>
<dbReference type="PRINTS" id="PR00365">
    <property type="entry name" value="ENDOTHELIN"/>
</dbReference>
<accession>A0A4W4HLX5</accession>
<dbReference type="GO" id="GO:0005179">
    <property type="term" value="F:hormone activity"/>
    <property type="evidence" value="ECO:0007669"/>
    <property type="project" value="TreeGrafter"/>
</dbReference>
<reference evidence="8" key="1">
    <citation type="journal article" date="2014" name="Science">
        <title>Nonhuman genetics. Genomic basis for the convergent evolution of electric organs.</title>
        <authorList>
            <person name="Gallant J.R."/>
            <person name="Traeger L.L."/>
            <person name="Volkening J.D."/>
            <person name="Moffett H."/>
            <person name="Chen P.H."/>
            <person name="Novina C.D."/>
            <person name="Phillips G.N.Jr."/>
            <person name="Anand R."/>
            <person name="Wells G.B."/>
            <person name="Pinch M."/>
            <person name="Guth R."/>
            <person name="Unguez G.A."/>
            <person name="Albert J.S."/>
            <person name="Zakon H.H."/>
            <person name="Samanta M.P."/>
            <person name="Sussman M.R."/>
        </authorList>
    </citation>
    <scope>NUCLEOTIDE SEQUENCE [LARGE SCALE GENOMIC DNA]</scope>
</reference>
<dbReference type="GO" id="GO:0014826">
    <property type="term" value="P:vein smooth muscle contraction"/>
    <property type="evidence" value="ECO:0007669"/>
    <property type="project" value="TreeGrafter"/>
</dbReference>
<evidence type="ECO:0000256" key="2">
    <source>
        <dbReference type="ARBA" id="ARBA00010959"/>
    </source>
</evidence>
<dbReference type="STRING" id="8005.ENSEEEP00000052572"/>
<dbReference type="GeneTree" id="ENSGT00950000183053"/>
<keyword evidence="3" id="KW-0964">Secreted</keyword>
<keyword evidence="8" id="KW-1185">Reference proteome</keyword>
<keyword evidence="4" id="KW-0838">Vasoactive</keyword>
<organism evidence="7 8">
    <name type="scientific">Electrophorus electricus</name>
    <name type="common">Electric eel</name>
    <name type="synonym">Gymnotus electricus</name>
    <dbReference type="NCBI Taxonomy" id="8005"/>
    <lineage>
        <taxon>Eukaryota</taxon>
        <taxon>Metazoa</taxon>
        <taxon>Chordata</taxon>
        <taxon>Craniata</taxon>
        <taxon>Vertebrata</taxon>
        <taxon>Euteleostomi</taxon>
        <taxon>Actinopterygii</taxon>
        <taxon>Neopterygii</taxon>
        <taxon>Teleostei</taxon>
        <taxon>Ostariophysi</taxon>
        <taxon>Gymnotiformes</taxon>
        <taxon>Gymnotoidei</taxon>
        <taxon>Gymnotidae</taxon>
        <taxon>Electrophorus</taxon>
    </lineage>
</organism>
<evidence type="ECO:0000256" key="1">
    <source>
        <dbReference type="ARBA" id="ARBA00004613"/>
    </source>
</evidence>
<reference evidence="7" key="5">
    <citation type="submission" date="2025-09" db="UniProtKB">
        <authorList>
            <consortium name="Ensembl"/>
        </authorList>
    </citation>
    <scope>IDENTIFICATION</scope>
</reference>
<name>A0A4W4HLX5_ELEEL</name>
<sequence length="142" mass="16794">PRFCFKILQFPHLQFSLTEISGYSWRGLPMEQSRVPRRNKRCSCENLKDKECMYFCHIGIVWVNTPSQVIPYGVGLPHTRPRRGADRCLCTNKTDNKCLEFCIQWYSPNMRSVRTRQQTLRSVRTRHQTQRSVRTRQQACGV</sequence>
<dbReference type="Ensembl" id="ENSEEET00000053139.2">
    <property type="protein sequence ID" value="ENSEEEP00000052572.1"/>
    <property type="gene ID" value="ENSEEEG00000024624.2"/>
</dbReference>
<dbReference type="InterPro" id="IPR020475">
    <property type="entry name" value="Endothelin"/>
</dbReference>
<keyword evidence="5" id="KW-0839">Vasoconstrictor</keyword>
<reference evidence="7" key="4">
    <citation type="submission" date="2025-08" db="UniProtKB">
        <authorList>
            <consortium name="Ensembl"/>
        </authorList>
    </citation>
    <scope>IDENTIFICATION</scope>
</reference>
<dbReference type="GO" id="GO:0006874">
    <property type="term" value="P:intracellular calcium ion homeostasis"/>
    <property type="evidence" value="ECO:0007669"/>
    <property type="project" value="TreeGrafter"/>
</dbReference>
<dbReference type="PANTHER" id="PTHR13874">
    <property type="entry name" value="ENDOTHELIN"/>
    <property type="match status" value="1"/>
</dbReference>
<feature type="domain" description="Endothelin-like toxin" evidence="6">
    <location>
        <begin position="41"/>
        <end position="62"/>
    </location>
</feature>
<reference evidence="8" key="2">
    <citation type="journal article" date="2017" name="Sci. Adv.">
        <title>A tail of two voltages: Proteomic comparison of the three electric organs of the electric eel.</title>
        <authorList>
            <person name="Traeger L.L."/>
            <person name="Sabat G."/>
            <person name="Barrett-Wilt G.A."/>
            <person name="Wells G.B."/>
            <person name="Sussman M.R."/>
        </authorList>
    </citation>
    <scope>NUCLEOTIDE SEQUENCE [LARGE SCALE GENOMIC DNA]</scope>
</reference>
<protein>
    <recommendedName>
        <fullName evidence="6">Endothelin-like toxin domain-containing protein</fullName>
    </recommendedName>
</protein>
<comment type="similarity">
    <text evidence="2">Belongs to the endothelin/sarafotoxin family.</text>
</comment>
<dbReference type="InterPro" id="IPR019764">
    <property type="entry name" value="Endothelin_toxin_CS"/>
</dbReference>
<dbReference type="AlphaFoldDB" id="A0A4W4HLX5"/>
<evidence type="ECO:0000256" key="4">
    <source>
        <dbReference type="ARBA" id="ARBA00022858"/>
    </source>
</evidence>
<proteinExistence type="inferred from homology"/>
<dbReference type="PANTHER" id="PTHR13874:SF12">
    <property type="entry name" value="ENDOTHELIN-3A"/>
    <property type="match status" value="1"/>
</dbReference>
<dbReference type="GO" id="GO:0003100">
    <property type="term" value="P:regulation of systemic arterial blood pressure by endothelin"/>
    <property type="evidence" value="ECO:0007669"/>
    <property type="project" value="TreeGrafter"/>
</dbReference>
<evidence type="ECO:0000313" key="8">
    <source>
        <dbReference type="Proteomes" id="UP000314983"/>
    </source>
</evidence>
<evidence type="ECO:0000313" key="7">
    <source>
        <dbReference type="Ensembl" id="ENSEEEP00000052572.1"/>
    </source>
</evidence>
<dbReference type="GO" id="GO:0005615">
    <property type="term" value="C:extracellular space"/>
    <property type="evidence" value="ECO:0007669"/>
    <property type="project" value="TreeGrafter"/>
</dbReference>
<dbReference type="SMART" id="SM00272">
    <property type="entry name" value="END"/>
    <property type="match status" value="2"/>
</dbReference>
<evidence type="ECO:0000259" key="6">
    <source>
        <dbReference type="SMART" id="SM00272"/>
    </source>
</evidence>
<dbReference type="Proteomes" id="UP000314983">
    <property type="component" value="Chromosome 3"/>
</dbReference>